<protein>
    <submittedName>
        <fullName evidence="2">Uncharacterized protein</fullName>
    </submittedName>
</protein>
<accession>A0A9N8DR20</accession>
<organism evidence="2 3">
    <name type="scientific">Seminavis robusta</name>
    <dbReference type="NCBI Taxonomy" id="568900"/>
    <lineage>
        <taxon>Eukaryota</taxon>
        <taxon>Sar</taxon>
        <taxon>Stramenopiles</taxon>
        <taxon>Ochrophyta</taxon>
        <taxon>Bacillariophyta</taxon>
        <taxon>Bacillariophyceae</taxon>
        <taxon>Bacillariophycidae</taxon>
        <taxon>Naviculales</taxon>
        <taxon>Naviculaceae</taxon>
        <taxon>Seminavis</taxon>
    </lineage>
</organism>
<feature type="region of interest" description="Disordered" evidence="1">
    <location>
        <begin position="50"/>
        <end position="73"/>
    </location>
</feature>
<evidence type="ECO:0000256" key="1">
    <source>
        <dbReference type="SAM" id="MobiDB-lite"/>
    </source>
</evidence>
<feature type="compositionally biased region" description="Low complexity" evidence="1">
    <location>
        <begin position="60"/>
        <end position="73"/>
    </location>
</feature>
<gene>
    <name evidence="2" type="ORF">SEMRO_220_G090790.1</name>
</gene>
<evidence type="ECO:0000313" key="2">
    <source>
        <dbReference type="EMBL" id="CAB9505156.1"/>
    </source>
</evidence>
<comment type="caution">
    <text evidence="2">The sequence shown here is derived from an EMBL/GenBank/DDBJ whole genome shotgun (WGS) entry which is preliminary data.</text>
</comment>
<keyword evidence="3" id="KW-1185">Reference proteome</keyword>
<evidence type="ECO:0000313" key="3">
    <source>
        <dbReference type="Proteomes" id="UP001153069"/>
    </source>
</evidence>
<sequence length="120" mass="13827">MPRYSFTDFAFNIRLVEEATGRSRRVVVNGTPGNLFVEIQELDRFGTEILPSSDDDSSVEEVAPPARPPVNRGGQVESILANRQAVVDFLNSMWIEYRNLRHRAGGRRRRNQQWNQQRGR</sequence>
<dbReference type="Proteomes" id="UP001153069">
    <property type="component" value="Unassembled WGS sequence"/>
</dbReference>
<reference evidence="2" key="1">
    <citation type="submission" date="2020-06" db="EMBL/GenBank/DDBJ databases">
        <authorList>
            <consortium name="Plant Systems Biology data submission"/>
        </authorList>
    </citation>
    <scope>NUCLEOTIDE SEQUENCE</scope>
    <source>
        <strain evidence="2">D6</strain>
    </source>
</reference>
<dbReference type="AlphaFoldDB" id="A0A9N8DR20"/>
<proteinExistence type="predicted"/>
<name>A0A9N8DR20_9STRA</name>
<dbReference type="EMBL" id="CAICTM010000219">
    <property type="protein sequence ID" value="CAB9505156.1"/>
    <property type="molecule type" value="Genomic_DNA"/>
</dbReference>